<dbReference type="Gene3D" id="3.40.50.720">
    <property type="entry name" value="NAD(P)-binding Rossmann-like Domain"/>
    <property type="match status" value="1"/>
</dbReference>
<dbReference type="SUPFAM" id="SSF51735">
    <property type="entry name" value="NAD(P)-binding Rossmann-fold domains"/>
    <property type="match status" value="1"/>
</dbReference>
<dbReference type="PRINTS" id="PR00081">
    <property type="entry name" value="GDHRDH"/>
</dbReference>
<dbReference type="AlphaFoldDB" id="A0A246FJT3"/>
<dbReference type="InterPro" id="IPR057326">
    <property type="entry name" value="KR_dom"/>
</dbReference>
<protein>
    <submittedName>
        <fullName evidence="3">Sugar dehydrogenase</fullName>
    </submittedName>
</protein>
<accession>A0A246FJT3</accession>
<feature type="domain" description="Ketoreductase" evidence="2">
    <location>
        <begin position="16"/>
        <end position="197"/>
    </location>
</feature>
<dbReference type="PRINTS" id="PR00080">
    <property type="entry name" value="SDRFAMILY"/>
</dbReference>
<evidence type="ECO:0000313" key="3">
    <source>
        <dbReference type="EMBL" id="OWP62825.1"/>
    </source>
</evidence>
<gene>
    <name evidence="3" type="ORF">CDA63_12295</name>
</gene>
<dbReference type="RefSeq" id="WP_088464752.1">
    <property type="nucleotide sequence ID" value="NZ_NIRR01000019.1"/>
</dbReference>
<dbReference type="InterPro" id="IPR020904">
    <property type="entry name" value="Sc_DH/Rdtase_CS"/>
</dbReference>
<comment type="caution">
    <text evidence="3">The sequence shown here is derived from an EMBL/GenBank/DDBJ whole genome shotgun (WGS) entry which is preliminary data.</text>
</comment>
<dbReference type="SMART" id="SM00822">
    <property type="entry name" value="PKS_KR"/>
    <property type="match status" value="1"/>
</dbReference>
<dbReference type="PROSITE" id="PS00061">
    <property type="entry name" value="ADH_SHORT"/>
    <property type="match status" value="1"/>
</dbReference>
<dbReference type="FunFam" id="3.40.50.720:FF:000084">
    <property type="entry name" value="Short-chain dehydrogenase reductase"/>
    <property type="match status" value="1"/>
</dbReference>
<proteinExistence type="inferred from homology"/>
<dbReference type="Proteomes" id="UP000197277">
    <property type="component" value="Unassembled WGS sequence"/>
</dbReference>
<evidence type="ECO:0000259" key="2">
    <source>
        <dbReference type="SMART" id="SM00822"/>
    </source>
</evidence>
<evidence type="ECO:0000256" key="1">
    <source>
        <dbReference type="ARBA" id="ARBA00006484"/>
    </source>
</evidence>
<evidence type="ECO:0000313" key="4">
    <source>
        <dbReference type="Proteomes" id="UP000197277"/>
    </source>
</evidence>
<dbReference type="OrthoDB" id="9804104at2"/>
<dbReference type="Pfam" id="PF13561">
    <property type="entry name" value="adh_short_C2"/>
    <property type="match status" value="1"/>
</dbReference>
<name>A0A246FJT3_9BACT</name>
<dbReference type="InterPro" id="IPR036291">
    <property type="entry name" value="NAD(P)-bd_dom_sf"/>
</dbReference>
<dbReference type="PANTHER" id="PTHR43975:SF2">
    <property type="entry name" value="EG:BACR7A4.14 PROTEIN-RELATED"/>
    <property type="match status" value="1"/>
</dbReference>
<dbReference type="InterPro" id="IPR002347">
    <property type="entry name" value="SDR_fam"/>
</dbReference>
<organism evidence="3 4">
    <name type="scientific">Hymenobacter amundsenii</name>
    <dbReference type="NCBI Taxonomy" id="2006685"/>
    <lineage>
        <taxon>Bacteria</taxon>
        <taxon>Pseudomonadati</taxon>
        <taxon>Bacteroidota</taxon>
        <taxon>Cytophagia</taxon>
        <taxon>Cytophagales</taxon>
        <taxon>Hymenobacteraceae</taxon>
        <taxon>Hymenobacter</taxon>
    </lineage>
</organism>
<dbReference type="PANTHER" id="PTHR43975">
    <property type="entry name" value="ZGC:101858"/>
    <property type="match status" value="1"/>
</dbReference>
<reference evidence="3 4" key="1">
    <citation type="submission" date="2017-06" db="EMBL/GenBank/DDBJ databases">
        <title>Hymenobacter amundsenii sp. nov. isolated from regoliths in Antarctica.</title>
        <authorList>
            <person name="Sedlacek I."/>
            <person name="Kralova S."/>
            <person name="Pantucek R."/>
            <person name="Svec P."/>
            <person name="Holochova P."/>
            <person name="Stankova E."/>
            <person name="Vrbovska V."/>
            <person name="Busse H.-J."/>
        </authorList>
    </citation>
    <scope>NUCLEOTIDE SEQUENCE [LARGE SCALE GENOMIC DNA]</scope>
    <source>
        <strain evidence="3 4">CCM 8682</strain>
    </source>
</reference>
<keyword evidence="4" id="KW-1185">Reference proteome</keyword>
<sequence length="252" mass="27087">MPFTPVADPARRFQDKVCFVTGSTSGIGRAVAVRLGREGGRVVVIGRTADEGKESVELVKQAGGQALYIRCDVSKDGDLKHAVERTIKEWGRIDVLVSNAAMMTFEPIVELEPKSWDQLMHVNLRPLFRLTQLCLPHMKQGAIVAVSSVHSFQTTPNVVSYATSKGAIDAFVRGMSQEIPHTHARVNSVAPGAVDTPMLWSNPNVKSGKEKITGQVGTPEEIAAAICFIASHEASFINGTTLVVDGGRLAAL</sequence>
<comment type="similarity">
    <text evidence="1">Belongs to the short-chain dehydrogenases/reductases (SDR) family.</text>
</comment>
<dbReference type="CDD" id="cd05233">
    <property type="entry name" value="SDR_c"/>
    <property type="match status" value="1"/>
</dbReference>
<dbReference type="EMBL" id="NIRR01000019">
    <property type="protein sequence ID" value="OWP62825.1"/>
    <property type="molecule type" value="Genomic_DNA"/>
</dbReference>